<comment type="caution">
    <text evidence="2">The sequence shown here is derived from an EMBL/GenBank/DDBJ whole genome shotgun (WGS) entry which is preliminary data.</text>
</comment>
<keyword evidence="1" id="KW-0812">Transmembrane</keyword>
<keyword evidence="1" id="KW-1133">Transmembrane helix</keyword>
<dbReference type="AlphaFoldDB" id="A0A3N0DXC5"/>
<organism evidence="2 3">
    <name type="scientific">Nocardioides marmorisolisilvae</name>
    <dbReference type="NCBI Taxonomy" id="1542737"/>
    <lineage>
        <taxon>Bacteria</taxon>
        <taxon>Bacillati</taxon>
        <taxon>Actinomycetota</taxon>
        <taxon>Actinomycetes</taxon>
        <taxon>Propionibacteriales</taxon>
        <taxon>Nocardioidaceae</taxon>
        <taxon>Nocardioides</taxon>
    </lineage>
</organism>
<gene>
    <name evidence="2" type="ORF">EFL95_14430</name>
</gene>
<feature type="transmembrane region" description="Helical" evidence="1">
    <location>
        <begin position="77"/>
        <end position="103"/>
    </location>
</feature>
<proteinExistence type="predicted"/>
<evidence type="ECO:0000313" key="3">
    <source>
        <dbReference type="Proteomes" id="UP000277094"/>
    </source>
</evidence>
<keyword evidence="3" id="KW-1185">Reference proteome</keyword>
<evidence type="ECO:0000256" key="1">
    <source>
        <dbReference type="SAM" id="Phobius"/>
    </source>
</evidence>
<dbReference type="EMBL" id="RJSG01000002">
    <property type="protein sequence ID" value="RNL80103.1"/>
    <property type="molecule type" value="Genomic_DNA"/>
</dbReference>
<dbReference type="Proteomes" id="UP000277094">
    <property type="component" value="Unassembled WGS sequence"/>
</dbReference>
<name>A0A3N0DXC5_9ACTN</name>
<reference evidence="2 3" key="1">
    <citation type="submission" date="2018-11" db="EMBL/GenBank/DDBJ databases">
        <authorList>
            <person name="Li F."/>
        </authorList>
    </citation>
    <scope>NUCLEOTIDE SEQUENCE [LARGE SCALE GENOMIC DNA]</scope>
    <source>
        <strain evidence="2 3">KIS18-7</strain>
    </source>
</reference>
<evidence type="ECO:0000313" key="2">
    <source>
        <dbReference type="EMBL" id="RNL80103.1"/>
    </source>
</evidence>
<accession>A0A3N0DXC5</accession>
<sequence>MATMDTTAGALSAGGHAESIPKAAKADGVAPLRSNNAQLLQMVLFVAGAVLLPGGLVVIGLGWYGTAHTPYEYNQNAYLISGGILGLGITLVGGFLYFGSFLARLAIDQRESSQHLAEALSKLSDSLEKNSAAAAEVAEAPAAATTAKRAARKAAAPARAKDAGASLVVAGNGTTLHRADCDLIAGREDLVPAPADSSGLTPCRLCQG</sequence>
<feature type="transmembrane region" description="Helical" evidence="1">
    <location>
        <begin position="42"/>
        <end position="65"/>
    </location>
</feature>
<protein>
    <submittedName>
        <fullName evidence="2">Uncharacterized protein</fullName>
    </submittedName>
</protein>
<keyword evidence="1" id="KW-0472">Membrane</keyword>